<dbReference type="GO" id="GO:0042054">
    <property type="term" value="F:histone methyltransferase activity"/>
    <property type="evidence" value="ECO:0007669"/>
    <property type="project" value="TreeGrafter"/>
</dbReference>
<dbReference type="InterPro" id="IPR025799">
    <property type="entry name" value="Arg_MeTrfase"/>
</dbReference>
<name>A0A812VAS4_9DINO</name>
<dbReference type="OrthoDB" id="431284at2759"/>
<comment type="caution">
    <text evidence="3">The sequence shown here is derived from an EMBL/GenBank/DDBJ whole genome shotgun (WGS) entry which is preliminary data.</text>
</comment>
<organism evidence="3 4">
    <name type="scientific">Symbiodinium natans</name>
    <dbReference type="NCBI Taxonomy" id="878477"/>
    <lineage>
        <taxon>Eukaryota</taxon>
        <taxon>Sar</taxon>
        <taxon>Alveolata</taxon>
        <taxon>Dinophyceae</taxon>
        <taxon>Suessiales</taxon>
        <taxon>Symbiodiniaceae</taxon>
        <taxon>Symbiodinium</taxon>
    </lineage>
</organism>
<keyword evidence="2" id="KW-0489">Methyltransferase</keyword>
<evidence type="ECO:0000256" key="1">
    <source>
        <dbReference type="ARBA" id="ARBA00022691"/>
    </source>
</evidence>
<dbReference type="Pfam" id="PF06325">
    <property type="entry name" value="PrmA"/>
    <property type="match status" value="1"/>
</dbReference>
<protein>
    <submittedName>
        <fullName evidence="3">PRMT16 protein</fullName>
    </submittedName>
</protein>
<accession>A0A812VAS4</accession>
<evidence type="ECO:0000313" key="3">
    <source>
        <dbReference type="EMBL" id="CAE7612010.1"/>
    </source>
</evidence>
<keyword evidence="2" id="KW-0808">Transferase</keyword>
<dbReference type="Gene3D" id="2.70.160.11">
    <property type="entry name" value="Hnrnp arginine n-methyltransferase1"/>
    <property type="match status" value="2"/>
</dbReference>
<dbReference type="Proteomes" id="UP000604046">
    <property type="component" value="Unassembled WGS sequence"/>
</dbReference>
<dbReference type="CDD" id="cd02440">
    <property type="entry name" value="AdoMet_MTases"/>
    <property type="match status" value="1"/>
</dbReference>
<dbReference type="PROSITE" id="PS51678">
    <property type="entry name" value="SAM_MT_PRMT"/>
    <property type="match status" value="1"/>
</dbReference>
<dbReference type="PANTHER" id="PTHR11006:SF4">
    <property type="entry name" value="PROTEIN ARGININE N-METHYLTRANSFERASE 7"/>
    <property type="match status" value="1"/>
</dbReference>
<sequence length="700" mass="77795">MEDVEESDVDGPVGANASERYAWHFDMLHDDARLKAFCGAFDRLPKTVLQHLAMDVGCGTGILGLSLLRQRPELSKVVAFESDPVLAEVTKANAVKNGLAPKLQVHALRSTAMSFEPGDRAKLLVAEILDAGLLGEDCLGTLRHASDSLLCKDYWAIPASADVFACAVESSMLTTFQTAEAAWWTQKAPGYRADQGDANPHDVALEKLLAAGKARLLTDEFFALSFDFESLPDGHRARKLEVAITRSGRLDAIVFWWYCYMLRGDKVPTMTNAPSSFSKAEAREIDHWRQAVCILPYPRPAVQAGQVVRLVVFHTDEDIWFRVQDELPVGPAELPRASSNLAQLSSSRLWMLSDEEKYRQLQQAMHRAVKSLNKGSPLHTNMQVVDLSDGPFMSFLAFKSLCRYGWNPKSRRMRKMLRMARTPLISLETNEEDLQVAKELFAMHPSCSSLTPGFTRPGAFRHVPKVKHLLGSPCLTPESVSMICGEPFARECEGLPCDSQMWHHWAQVDALRFALKPTAVLLPRSFRLKAVLLSCHDLWRRRQEIQSAWGVDVSAVNRLHPERRNGTPGLPGSPGRPRFPCGLWQVEHAILSDPVTLCQVDLAEDFPDSVRRFPGVMLGSGRPGVHGIATWTEVWFSKVTGWIPTVRIGEAARFQPSPMLQGVLLAKKLAQDTGVWLESFFSAADGSLHVQARWSSGAPF</sequence>
<dbReference type="InterPro" id="IPR029063">
    <property type="entry name" value="SAM-dependent_MTases_sf"/>
</dbReference>
<dbReference type="EMBL" id="CAJNDS010002830">
    <property type="protein sequence ID" value="CAE7612010.1"/>
    <property type="molecule type" value="Genomic_DNA"/>
</dbReference>
<dbReference type="Gene3D" id="3.40.50.150">
    <property type="entry name" value="Vaccinia Virus protein VP39"/>
    <property type="match status" value="2"/>
</dbReference>
<proteinExistence type="predicted"/>
<evidence type="ECO:0000313" key="4">
    <source>
        <dbReference type="Proteomes" id="UP000604046"/>
    </source>
</evidence>
<keyword evidence="4" id="KW-1185">Reference proteome</keyword>
<dbReference type="AlphaFoldDB" id="A0A812VAS4"/>
<gene>
    <name evidence="3" type="primary">PRMT16</name>
    <name evidence="3" type="ORF">SNAT2548_LOCUS34791</name>
</gene>
<keyword evidence="1 2" id="KW-0949">S-adenosyl-L-methionine</keyword>
<evidence type="ECO:0000256" key="2">
    <source>
        <dbReference type="PROSITE-ProRule" id="PRU01015"/>
    </source>
</evidence>
<dbReference type="SUPFAM" id="SSF53335">
    <property type="entry name" value="S-adenosyl-L-methionine-dependent methyltransferases"/>
    <property type="match status" value="1"/>
</dbReference>
<dbReference type="GO" id="GO:0016274">
    <property type="term" value="F:protein-arginine N-methyltransferase activity"/>
    <property type="evidence" value="ECO:0007669"/>
    <property type="project" value="InterPro"/>
</dbReference>
<dbReference type="GO" id="GO:0032259">
    <property type="term" value="P:methylation"/>
    <property type="evidence" value="ECO:0007669"/>
    <property type="project" value="UniProtKB-KW"/>
</dbReference>
<dbReference type="PANTHER" id="PTHR11006">
    <property type="entry name" value="PROTEIN ARGININE N-METHYLTRANSFERASE"/>
    <property type="match status" value="1"/>
</dbReference>
<reference evidence="3" key="1">
    <citation type="submission" date="2021-02" db="EMBL/GenBank/DDBJ databases">
        <authorList>
            <person name="Dougan E. K."/>
            <person name="Rhodes N."/>
            <person name="Thang M."/>
            <person name="Chan C."/>
        </authorList>
    </citation>
    <scope>NUCLEOTIDE SEQUENCE</scope>
</reference>